<keyword evidence="1" id="KW-0614">Plasmid</keyword>
<keyword evidence="2" id="KW-1185">Reference proteome</keyword>
<dbReference type="EMBL" id="JAKRVX010000010">
    <property type="protein sequence ID" value="MCL9818327.1"/>
    <property type="molecule type" value="Genomic_DNA"/>
</dbReference>
<reference evidence="1" key="1">
    <citation type="journal article" date="2022" name="Syst. Appl. Microbiol.">
        <title>Natronocalculus amylovorans gen. nov., sp. nov., and Natranaeroarchaeum aerophilus sp. nov., dominant culturable amylolytic natronoarchaea from hypersaline soda lakes in southwestern Siberia.</title>
        <authorList>
            <person name="Sorokin D.Y."/>
            <person name="Elcheninov A.G."/>
            <person name="Khizhniak T.V."/>
            <person name="Koenen M."/>
            <person name="Bale N.J."/>
            <person name="Damste J.S.S."/>
            <person name="Kublanov I.V."/>
        </authorList>
    </citation>
    <scope>NUCLEOTIDE SEQUENCE</scope>
    <source>
        <strain evidence="1">AArc-St2</strain>
    </source>
</reference>
<reference evidence="1" key="2">
    <citation type="submission" date="2022-02" db="EMBL/GenBank/DDBJ databases">
        <authorList>
            <person name="Elcheninov A.G."/>
            <person name="Sorokin D.Y."/>
            <person name="Kublanov I.V."/>
        </authorList>
    </citation>
    <scope>NUCLEOTIDE SEQUENCE</scope>
    <source>
        <strain evidence="1">AArc-St2</strain>
        <plasmid evidence="1">pAArc-St2</plasmid>
    </source>
</reference>
<name>A0AAE3FZA8_9EURY</name>
<organism evidence="1 2">
    <name type="scientific">Natronocalculus amylovorans</name>
    <dbReference type="NCBI Taxonomy" id="2917812"/>
    <lineage>
        <taxon>Archaea</taxon>
        <taxon>Methanobacteriati</taxon>
        <taxon>Methanobacteriota</taxon>
        <taxon>Stenosarchaea group</taxon>
        <taxon>Halobacteria</taxon>
        <taxon>Halobacteriales</taxon>
        <taxon>Haloferacaceae</taxon>
        <taxon>Natronocalculus</taxon>
    </lineage>
</organism>
<dbReference type="Proteomes" id="UP001203207">
    <property type="component" value="Unassembled WGS sequence"/>
</dbReference>
<dbReference type="RefSeq" id="WP_250586016.1">
    <property type="nucleotide sequence ID" value="NZ_JAKRVX010000010.1"/>
</dbReference>
<proteinExistence type="predicted"/>
<dbReference type="AlphaFoldDB" id="A0AAE3FZA8"/>
<sequence length="305" mass="33592">MNRYAYTLALLILTLCIGLGVAIGSGAASSITAVDDDHGLTEPETIDQFDEIGVAQASVDQPMVSLTIADRAEDVELDRGLLDSDATSTYLRVQYNESIDRELRVFIPAEYWHPVSAEIDAENAEVTAEMRPTEDGRYTAVTVEFEEQTDAVFDVPKEASFVFWTRDRSRDIINETFGYEPPQLSTGGEWQYIDSGELATEQTIPIDTSQGATIQYNDRVESANESDDNWLSVPRCSRAGAAVCTYTVDGDADTTYLLTQTSDPPQVRYKAGDDPVEAGSSILRDLRSIPDRVWGDLQSLFTRGG</sequence>
<geneLocation type="plasmid" evidence="1">
    <name>pAArc-St2</name>
</geneLocation>
<evidence type="ECO:0000313" key="2">
    <source>
        <dbReference type="Proteomes" id="UP001203207"/>
    </source>
</evidence>
<accession>A0AAE3FZA8</accession>
<protein>
    <submittedName>
        <fullName evidence="1">Uncharacterized protein</fullName>
    </submittedName>
</protein>
<evidence type="ECO:0000313" key="1">
    <source>
        <dbReference type="EMBL" id="MCL9818327.1"/>
    </source>
</evidence>
<gene>
    <name evidence="1" type="ORF">AArcSt2_15400</name>
</gene>
<comment type="caution">
    <text evidence="1">The sequence shown here is derived from an EMBL/GenBank/DDBJ whole genome shotgun (WGS) entry which is preliminary data.</text>
</comment>